<organism evidence="2 3">
    <name type="scientific">Hymenobacter glaciei</name>
    <dbReference type="NCBI Taxonomy" id="877209"/>
    <lineage>
        <taxon>Bacteria</taxon>
        <taxon>Pseudomonadati</taxon>
        <taxon>Bacteroidota</taxon>
        <taxon>Cytophagia</taxon>
        <taxon>Cytophagales</taxon>
        <taxon>Hymenobacteraceae</taxon>
        <taxon>Hymenobacter</taxon>
    </lineage>
</organism>
<name>A0ABP7U515_9BACT</name>
<protein>
    <submittedName>
        <fullName evidence="2">Uncharacterized protein</fullName>
    </submittedName>
</protein>
<feature type="transmembrane region" description="Helical" evidence="1">
    <location>
        <begin position="17"/>
        <end position="35"/>
    </location>
</feature>
<sequence length="133" mass="14829">MTDNDNKPGWLARNRNMLFLLACVILGQVIFYFTTTANNKREIERYKAMQVAGRVDKLLSFSRGIQKVKLATGETQALVLPAAGQQYLQAGDSVAKAAGSEQISIYRRFPNYTEVLVFSLNAPSKKGLIKRSK</sequence>
<dbReference type="EMBL" id="BAABDK010000016">
    <property type="protein sequence ID" value="GAA4036094.1"/>
    <property type="molecule type" value="Genomic_DNA"/>
</dbReference>
<keyword evidence="1" id="KW-0472">Membrane</keyword>
<gene>
    <name evidence="2" type="ORF">GCM10022409_21280</name>
</gene>
<proteinExistence type="predicted"/>
<keyword evidence="3" id="KW-1185">Reference proteome</keyword>
<evidence type="ECO:0000313" key="2">
    <source>
        <dbReference type="EMBL" id="GAA4036094.1"/>
    </source>
</evidence>
<evidence type="ECO:0000313" key="3">
    <source>
        <dbReference type="Proteomes" id="UP001501469"/>
    </source>
</evidence>
<dbReference type="RefSeq" id="WP_345053932.1">
    <property type="nucleotide sequence ID" value="NZ_BAABDK010000016.1"/>
</dbReference>
<reference evidence="3" key="1">
    <citation type="journal article" date="2019" name="Int. J. Syst. Evol. Microbiol.">
        <title>The Global Catalogue of Microorganisms (GCM) 10K type strain sequencing project: providing services to taxonomists for standard genome sequencing and annotation.</title>
        <authorList>
            <consortium name="The Broad Institute Genomics Platform"/>
            <consortium name="The Broad Institute Genome Sequencing Center for Infectious Disease"/>
            <person name="Wu L."/>
            <person name="Ma J."/>
        </authorList>
    </citation>
    <scope>NUCLEOTIDE SEQUENCE [LARGE SCALE GENOMIC DNA]</scope>
    <source>
        <strain evidence="3">JCM 17225</strain>
    </source>
</reference>
<comment type="caution">
    <text evidence="2">The sequence shown here is derived from an EMBL/GenBank/DDBJ whole genome shotgun (WGS) entry which is preliminary data.</text>
</comment>
<dbReference type="Proteomes" id="UP001501469">
    <property type="component" value="Unassembled WGS sequence"/>
</dbReference>
<accession>A0ABP7U515</accession>
<keyword evidence="1" id="KW-0812">Transmembrane</keyword>
<evidence type="ECO:0000256" key="1">
    <source>
        <dbReference type="SAM" id="Phobius"/>
    </source>
</evidence>
<keyword evidence="1" id="KW-1133">Transmembrane helix</keyword>